<sequence>RNFFKQKELQYLMSTEFDPLSDLEQKRLPVRMLTVRNPLDRLVSCYMEKFAGGDTTRVHGSFHRSIIRANRLHYQRDEIRSFSFKEFLVLITKGKDKHWAPYYQKCSLCKINYDYILHLDTFGDDLKYIYLRAGIDITDEDQFHTQRNNSTEKIKIVRKPFLEYFENMPKELLRKVYKIYRRDFILFGYEFPDFLLNFDDNLIL</sequence>
<keyword evidence="6 9" id="KW-0333">Golgi apparatus</keyword>
<evidence type="ECO:0000256" key="8">
    <source>
        <dbReference type="ARBA" id="ARBA00023180"/>
    </source>
</evidence>
<evidence type="ECO:0000256" key="4">
    <source>
        <dbReference type="ARBA" id="ARBA00022692"/>
    </source>
</evidence>
<evidence type="ECO:0000256" key="3">
    <source>
        <dbReference type="ARBA" id="ARBA00022679"/>
    </source>
</evidence>
<dbReference type="EC" id="2.8.2.-" evidence="9"/>
<protein>
    <recommendedName>
        <fullName evidence="9">Carbohydrate sulfotransferase</fullName>
        <ecNumber evidence="9">2.8.2.-</ecNumber>
    </recommendedName>
</protein>
<organism evidence="10 11">
    <name type="scientific">Meganyctiphanes norvegica</name>
    <name type="common">Northern krill</name>
    <name type="synonym">Thysanopoda norvegica</name>
    <dbReference type="NCBI Taxonomy" id="48144"/>
    <lineage>
        <taxon>Eukaryota</taxon>
        <taxon>Metazoa</taxon>
        <taxon>Ecdysozoa</taxon>
        <taxon>Arthropoda</taxon>
        <taxon>Crustacea</taxon>
        <taxon>Multicrustacea</taxon>
        <taxon>Malacostraca</taxon>
        <taxon>Eumalacostraca</taxon>
        <taxon>Eucarida</taxon>
        <taxon>Euphausiacea</taxon>
        <taxon>Euphausiidae</taxon>
        <taxon>Meganyctiphanes</taxon>
    </lineage>
</organism>
<dbReference type="GO" id="GO:0000139">
    <property type="term" value="C:Golgi membrane"/>
    <property type="evidence" value="ECO:0007669"/>
    <property type="project" value="UniProtKB-SubCell"/>
</dbReference>
<keyword evidence="4" id="KW-0812">Transmembrane</keyword>
<comment type="similarity">
    <text evidence="2 9">Belongs to the sulfotransferase 2 family.</text>
</comment>
<name>A0AAV2QAT4_MEGNR</name>
<evidence type="ECO:0000256" key="2">
    <source>
        <dbReference type="ARBA" id="ARBA00006339"/>
    </source>
</evidence>
<comment type="subcellular location">
    <subcellularLocation>
        <location evidence="1 9">Golgi apparatus membrane</location>
        <topology evidence="1 9">Single-pass type II membrane protein</topology>
    </subcellularLocation>
</comment>
<keyword evidence="8 9" id="KW-0325">Glycoprotein</keyword>
<dbReference type="PANTHER" id="PTHR12137">
    <property type="entry name" value="CARBOHYDRATE SULFOTRANSFERASE"/>
    <property type="match status" value="1"/>
</dbReference>
<evidence type="ECO:0000256" key="9">
    <source>
        <dbReference type="RuleBase" id="RU364020"/>
    </source>
</evidence>
<comment type="caution">
    <text evidence="10">The sequence shown here is derived from an EMBL/GenBank/DDBJ whole genome shotgun (WGS) entry which is preliminary data.</text>
</comment>
<dbReference type="InterPro" id="IPR027417">
    <property type="entry name" value="P-loop_NTPase"/>
</dbReference>
<keyword evidence="9" id="KW-0119">Carbohydrate metabolism</keyword>
<feature type="non-terminal residue" evidence="10">
    <location>
        <position position="1"/>
    </location>
</feature>
<keyword evidence="5" id="KW-1133">Transmembrane helix</keyword>
<dbReference type="Pfam" id="PF03567">
    <property type="entry name" value="Sulfotransfer_2"/>
    <property type="match status" value="1"/>
</dbReference>
<evidence type="ECO:0000313" key="10">
    <source>
        <dbReference type="EMBL" id="CAL4075750.1"/>
    </source>
</evidence>
<dbReference type="SUPFAM" id="SSF52540">
    <property type="entry name" value="P-loop containing nucleoside triphosphate hydrolases"/>
    <property type="match status" value="1"/>
</dbReference>
<dbReference type="GO" id="GO:0008146">
    <property type="term" value="F:sulfotransferase activity"/>
    <property type="evidence" value="ECO:0007669"/>
    <property type="project" value="InterPro"/>
</dbReference>
<dbReference type="EMBL" id="CAXKWB010004886">
    <property type="protein sequence ID" value="CAL4075750.1"/>
    <property type="molecule type" value="Genomic_DNA"/>
</dbReference>
<dbReference type="InterPro" id="IPR005331">
    <property type="entry name" value="Sulfotransferase"/>
</dbReference>
<evidence type="ECO:0000256" key="7">
    <source>
        <dbReference type="ARBA" id="ARBA00023136"/>
    </source>
</evidence>
<keyword evidence="3 9" id="KW-0808">Transferase</keyword>
<dbReference type="GO" id="GO:0016051">
    <property type="term" value="P:carbohydrate biosynthetic process"/>
    <property type="evidence" value="ECO:0007669"/>
    <property type="project" value="InterPro"/>
</dbReference>
<dbReference type="AlphaFoldDB" id="A0AAV2QAT4"/>
<keyword evidence="11" id="KW-1185">Reference proteome</keyword>
<dbReference type="Proteomes" id="UP001497623">
    <property type="component" value="Unassembled WGS sequence"/>
</dbReference>
<evidence type="ECO:0000256" key="1">
    <source>
        <dbReference type="ARBA" id="ARBA00004323"/>
    </source>
</evidence>
<keyword evidence="7" id="KW-0472">Membrane</keyword>
<evidence type="ECO:0000313" key="11">
    <source>
        <dbReference type="Proteomes" id="UP001497623"/>
    </source>
</evidence>
<proteinExistence type="inferred from homology"/>
<evidence type="ECO:0000256" key="5">
    <source>
        <dbReference type="ARBA" id="ARBA00022989"/>
    </source>
</evidence>
<accession>A0AAV2QAT4</accession>
<gene>
    <name evidence="10" type="ORF">MNOR_LOCUS9901</name>
</gene>
<evidence type="ECO:0000256" key="6">
    <source>
        <dbReference type="ARBA" id="ARBA00023034"/>
    </source>
</evidence>
<reference evidence="10 11" key="1">
    <citation type="submission" date="2024-05" db="EMBL/GenBank/DDBJ databases">
        <authorList>
            <person name="Wallberg A."/>
        </authorList>
    </citation>
    <scope>NUCLEOTIDE SEQUENCE [LARGE SCALE GENOMIC DNA]</scope>
</reference>
<keyword evidence="9" id="KW-0735">Signal-anchor</keyword>
<dbReference type="PANTHER" id="PTHR12137:SF54">
    <property type="entry name" value="CARBOHYDRATE SULFOTRANSFERASE"/>
    <property type="match status" value="1"/>
</dbReference>
<dbReference type="InterPro" id="IPR018011">
    <property type="entry name" value="Carb_sulfotrans_8-10"/>
</dbReference>